<dbReference type="Proteomes" id="UP000663671">
    <property type="component" value="Chromosome 2"/>
</dbReference>
<evidence type="ECO:0000256" key="11">
    <source>
        <dbReference type="RuleBase" id="RU363010"/>
    </source>
</evidence>
<comment type="function">
    <text evidence="1 11">Component of the MICOS complex, a large protein complex of the mitochondrial inner membrane that plays crucial roles in the maintenance of crista junctions, inner membrane architecture, and formation of contact sites to the outer membrane.</text>
</comment>
<protein>
    <recommendedName>
        <fullName evidence="4 11">MICOS complex subunit MIC12</fullName>
    </recommendedName>
    <alternativeName>
        <fullName evidence="10 11">Altered inheritance of mitochondria protein 5, mitochondrial</fullName>
    </alternativeName>
    <alternativeName>
        <fullName evidence="9 11">Found in mitochondrial proteome protein 51</fullName>
    </alternativeName>
</protein>
<keyword evidence="8" id="KW-0472">Membrane</keyword>
<dbReference type="GO" id="GO:0061617">
    <property type="term" value="C:MICOS complex"/>
    <property type="evidence" value="ECO:0007669"/>
    <property type="project" value="UniProtKB-UniRule"/>
</dbReference>
<evidence type="ECO:0000313" key="13">
    <source>
        <dbReference type="Proteomes" id="UP000663671"/>
    </source>
</evidence>
<reference evidence="12" key="1">
    <citation type="submission" date="2021-01" db="EMBL/GenBank/DDBJ databases">
        <title>Chromosome-level genome assembly of a human fungal pathogen reveals clustering of transcriptionally co-regulated genes.</title>
        <authorList>
            <person name="Voorhies M."/>
            <person name="Cohen S."/>
            <person name="Shea T.P."/>
            <person name="Petrus S."/>
            <person name="Munoz J.F."/>
            <person name="Poplawski S."/>
            <person name="Goldman W.E."/>
            <person name="Michael T."/>
            <person name="Cuomo C.A."/>
            <person name="Sil A."/>
            <person name="Beyhan S."/>
        </authorList>
    </citation>
    <scope>NUCLEOTIDE SEQUENCE</scope>
    <source>
        <strain evidence="12">WU24</strain>
    </source>
</reference>
<proteinExistence type="inferred from homology"/>
<comment type="subunit">
    <text evidence="11">Component of the mitochondrial contact site and cristae organizing system (MICOS) complex.</text>
</comment>
<organism evidence="12 13">
    <name type="scientific">Ajellomyces capsulatus</name>
    <name type="common">Darling's disease fungus</name>
    <name type="synonym">Histoplasma capsulatum</name>
    <dbReference type="NCBI Taxonomy" id="5037"/>
    <lineage>
        <taxon>Eukaryota</taxon>
        <taxon>Fungi</taxon>
        <taxon>Dikarya</taxon>
        <taxon>Ascomycota</taxon>
        <taxon>Pezizomycotina</taxon>
        <taxon>Eurotiomycetes</taxon>
        <taxon>Eurotiomycetidae</taxon>
        <taxon>Onygenales</taxon>
        <taxon>Ajellomycetaceae</taxon>
        <taxon>Histoplasma</taxon>
    </lineage>
</organism>
<name>A0A8A1M035_AJECA</name>
<keyword evidence="5" id="KW-0812">Transmembrane</keyword>
<evidence type="ECO:0000256" key="7">
    <source>
        <dbReference type="ARBA" id="ARBA00023128"/>
    </source>
</evidence>
<dbReference type="GO" id="GO:0042407">
    <property type="term" value="P:cristae formation"/>
    <property type="evidence" value="ECO:0007669"/>
    <property type="project" value="InterPro"/>
</dbReference>
<evidence type="ECO:0000256" key="8">
    <source>
        <dbReference type="ARBA" id="ARBA00023136"/>
    </source>
</evidence>
<dbReference type="Pfam" id="PF17050">
    <property type="entry name" value="AIM5"/>
    <property type="match status" value="1"/>
</dbReference>
<evidence type="ECO:0000256" key="1">
    <source>
        <dbReference type="ARBA" id="ARBA00002689"/>
    </source>
</evidence>
<keyword evidence="7 11" id="KW-0496">Mitochondrion</keyword>
<evidence type="ECO:0000256" key="4">
    <source>
        <dbReference type="ARBA" id="ARBA00018170"/>
    </source>
</evidence>
<evidence type="ECO:0000256" key="6">
    <source>
        <dbReference type="ARBA" id="ARBA00022989"/>
    </source>
</evidence>
<evidence type="ECO:0000256" key="3">
    <source>
        <dbReference type="ARBA" id="ARBA00009188"/>
    </source>
</evidence>
<keyword evidence="11" id="KW-0999">Mitochondrion inner membrane</keyword>
<dbReference type="AlphaFoldDB" id="A0A8A1M035"/>
<keyword evidence="6" id="KW-1133">Transmembrane helix</keyword>
<dbReference type="VEuPathDB" id="FungiDB:I7I51_08786"/>
<sequence length="160" mass="18079">MSFLKGFLTGLTFTTATLTLTVHLHLANRQQQHLLLREQIDSINAIALLPTSTVATDTSNRSVYTSHTRNTSADDTDAIAAVLARRGYYPRERPGIMDLAKERWNRELEGWVRRMQEVGLKGIAREGARFLRGWQGRSAGEKRDEPLGRIGMGIETFYFV</sequence>
<evidence type="ECO:0000256" key="10">
    <source>
        <dbReference type="ARBA" id="ARBA00032985"/>
    </source>
</evidence>
<evidence type="ECO:0000256" key="2">
    <source>
        <dbReference type="ARBA" id="ARBA00004370"/>
    </source>
</evidence>
<dbReference type="InterPro" id="IPR031463">
    <property type="entry name" value="Mic12"/>
</dbReference>
<comment type="similarity">
    <text evidence="3 11">Belongs to the MICOS complex subunit Mic12 family.</text>
</comment>
<accession>A0A8A1M035</accession>
<dbReference type="OrthoDB" id="4037694at2759"/>
<evidence type="ECO:0000313" key="12">
    <source>
        <dbReference type="EMBL" id="QSS59351.1"/>
    </source>
</evidence>
<dbReference type="EMBL" id="CP069109">
    <property type="protein sequence ID" value="QSS59351.1"/>
    <property type="molecule type" value="Genomic_DNA"/>
</dbReference>
<evidence type="ECO:0000256" key="9">
    <source>
        <dbReference type="ARBA" id="ARBA00032159"/>
    </source>
</evidence>
<comment type="subcellular location">
    <subcellularLocation>
        <location evidence="2">Membrane</location>
    </subcellularLocation>
    <subcellularLocation>
        <location evidence="11">Mitochondrion inner membrane</location>
        <topology evidence="11">Single-pass membrane protein</topology>
    </subcellularLocation>
</comment>
<evidence type="ECO:0000256" key="5">
    <source>
        <dbReference type="ARBA" id="ARBA00022692"/>
    </source>
</evidence>
<gene>
    <name evidence="12" type="ORF">I7I51_08786</name>
</gene>
<dbReference type="GO" id="GO:0044284">
    <property type="term" value="C:mitochondrial crista junction"/>
    <property type="evidence" value="ECO:0007669"/>
    <property type="project" value="InterPro"/>
</dbReference>